<dbReference type="InterPro" id="IPR000719">
    <property type="entry name" value="Prot_kinase_dom"/>
</dbReference>
<dbReference type="Proteomes" id="UP000429607">
    <property type="component" value="Unassembled WGS sequence"/>
</dbReference>
<proteinExistence type="predicted"/>
<organism evidence="3 4">
    <name type="scientific">Phytophthora rubi</name>
    <dbReference type="NCBI Taxonomy" id="129364"/>
    <lineage>
        <taxon>Eukaryota</taxon>
        <taxon>Sar</taxon>
        <taxon>Stramenopiles</taxon>
        <taxon>Oomycota</taxon>
        <taxon>Peronosporomycetes</taxon>
        <taxon>Peronosporales</taxon>
        <taxon>Peronosporaceae</taxon>
        <taxon>Phytophthora</taxon>
    </lineage>
</organism>
<dbReference type="InterPro" id="IPR011009">
    <property type="entry name" value="Kinase-like_dom_sf"/>
</dbReference>
<dbReference type="PANTHER" id="PTHR24347">
    <property type="entry name" value="SERINE/THREONINE-PROTEIN KINASE"/>
    <property type="match status" value="1"/>
</dbReference>
<evidence type="ECO:0000313" key="4">
    <source>
        <dbReference type="Proteomes" id="UP000429607"/>
    </source>
</evidence>
<sequence>MGVCASRRWPSLAENYEVDSPEVLLGEGTCSRVFRARERASGKLVAIKRLDKAQQRLIDDDPVQWEREVALLRRCASHPNVVAFLDVLETPDFVYIVTELAEGGELFQALIDEGAYSEWDARRFITDLLEALRFLHGLGIAHRDIKPENLLLTSASPKRASIKLADFGLAALVEESSLLSNGRLTWAYCAPEVFKSASSSESQPQDSEDASIPKPARHSGVGVQSDLWSVGIVLYVLLSGIHPFDPDGRQTRDQMINNIQSGQFLMTGPRWDAISTEAKELISALLQVAPKERPTAAEALAYDWFKSQHTSRLSLAVSTSDMEGLEQYRHLMRRKFRTSVMAAVAADTLRRSLNKSRQSAGSVAGDEPHAAAEPPPISIECNDPIDGISAGDPAGAPSPCASSPGSTSAAVAALSDEVSDKRRLAPSHSVLKQIFQHDSQAEESSAVEVVASIAAAADVDDIVINV</sequence>
<evidence type="ECO:0000313" key="3">
    <source>
        <dbReference type="EMBL" id="KAE9051900.1"/>
    </source>
</evidence>
<feature type="region of interest" description="Disordered" evidence="1">
    <location>
        <begin position="355"/>
        <end position="407"/>
    </location>
</feature>
<feature type="compositionally biased region" description="Low complexity" evidence="1">
    <location>
        <begin position="387"/>
        <end position="407"/>
    </location>
</feature>
<dbReference type="EMBL" id="QXFV01000029">
    <property type="protein sequence ID" value="KAE9051900.1"/>
    <property type="molecule type" value="Genomic_DNA"/>
</dbReference>
<reference evidence="3 4" key="1">
    <citation type="submission" date="2018-09" db="EMBL/GenBank/DDBJ databases">
        <title>Genomic investigation of the strawberry pathogen Phytophthora fragariae indicates pathogenicity is determined by transcriptional variation in three key races.</title>
        <authorList>
            <person name="Adams T.M."/>
            <person name="Armitage A.D."/>
            <person name="Sobczyk M.K."/>
            <person name="Bates H.J."/>
            <person name="Dunwell J.M."/>
            <person name="Nellist C.F."/>
            <person name="Harrison R.J."/>
        </authorList>
    </citation>
    <scope>NUCLEOTIDE SEQUENCE [LARGE SCALE GENOMIC DNA]</scope>
    <source>
        <strain evidence="3 4">SCRP249</strain>
    </source>
</reference>
<dbReference type="InterPro" id="IPR008271">
    <property type="entry name" value="Ser/Thr_kinase_AS"/>
</dbReference>
<dbReference type="SUPFAM" id="SSF56112">
    <property type="entry name" value="Protein kinase-like (PK-like)"/>
    <property type="match status" value="1"/>
</dbReference>
<dbReference type="Pfam" id="PF00069">
    <property type="entry name" value="Pkinase"/>
    <property type="match status" value="1"/>
</dbReference>
<dbReference type="GO" id="GO:0004672">
    <property type="term" value="F:protein kinase activity"/>
    <property type="evidence" value="ECO:0007669"/>
    <property type="project" value="InterPro"/>
</dbReference>
<name>A0A6A3PAD5_9STRA</name>
<feature type="region of interest" description="Disordered" evidence="1">
    <location>
        <begin position="198"/>
        <end position="220"/>
    </location>
</feature>
<protein>
    <recommendedName>
        <fullName evidence="2">Protein kinase domain-containing protein</fullName>
    </recommendedName>
</protein>
<gene>
    <name evidence="3" type="ORF">PR001_g998</name>
</gene>
<dbReference type="SMART" id="SM00220">
    <property type="entry name" value="S_TKc"/>
    <property type="match status" value="1"/>
</dbReference>
<dbReference type="PROSITE" id="PS00108">
    <property type="entry name" value="PROTEIN_KINASE_ST"/>
    <property type="match status" value="1"/>
</dbReference>
<comment type="caution">
    <text evidence="3">The sequence shown here is derived from an EMBL/GenBank/DDBJ whole genome shotgun (WGS) entry which is preliminary data.</text>
</comment>
<accession>A0A6A3PAD5</accession>
<feature type="domain" description="Protein kinase" evidence="2">
    <location>
        <begin position="19"/>
        <end position="305"/>
    </location>
</feature>
<dbReference type="CDD" id="cd05117">
    <property type="entry name" value="STKc_CAMK"/>
    <property type="match status" value="1"/>
</dbReference>
<dbReference type="PROSITE" id="PS50011">
    <property type="entry name" value="PROTEIN_KINASE_DOM"/>
    <property type="match status" value="1"/>
</dbReference>
<dbReference type="Gene3D" id="1.10.510.10">
    <property type="entry name" value="Transferase(Phosphotransferase) domain 1"/>
    <property type="match status" value="1"/>
</dbReference>
<evidence type="ECO:0000256" key="1">
    <source>
        <dbReference type="SAM" id="MobiDB-lite"/>
    </source>
</evidence>
<dbReference type="AlphaFoldDB" id="A0A6A3PAD5"/>
<evidence type="ECO:0000259" key="2">
    <source>
        <dbReference type="PROSITE" id="PS50011"/>
    </source>
</evidence>
<dbReference type="GO" id="GO:0005524">
    <property type="term" value="F:ATP binding"/>
    <property type="evidence" value="ECO:0007669"/>
    <property type="project" value="InterPro"/>
</dbReference>